<dbReference type="STRING" id="1434232.MAIT1_02373"/>
<gene>
    <name evidence="4" type="ORF">MAIT1_02373</name>
</gene>
<protein>
    <submittedName>
        <fullName evidence="4">Putative N-acetyltransferase GCN5</fullName>
    </submittedName>
</protein>
<dbReference type="PROSITE" id="PS50975">
    <property type="entry name" value="ATP_GRASP"/>
    <property type="match status" value="1"/>
</dbReference>
<reference evidence="4 5" key="1">
    <citation type="journal article" date="2016" name="BMC Genomics">
        <title>Combined genomic and structural analyses of a cultured magnetotactic bacterium reveals its niche adaptation to a dynamic environment.</title>
        <authorList>
            <person name="Araujo A.C."/>
            <person name="Morillo V."/>
            <person name="Cypriano J."/>
            <person name="Teixeira L.C."/>
            <person name="Leao P."/>
            <person name="Lyra S."/>
            <person name="Almeida L.G."/>
            <person name="Bazylinski D.A."/>
            <person name="Vasconcellos A.T."/>
            <person name="Abreu F."/>
            <person name="Lins U."/>
        </authorList>
    </citation>
    <scope>NUCLEOTIDE SEQUENCE [LARGE SCALE GENOMIC DNA]</scope>
    <source>
        <strain evidence="4 5">IT-1</strain>
    </source>
</reference>
<dbReference type="SUPFAM" id="SSF56059">
    <property type="entry name" value="Glutathione synthetase ATP-binding domain-like"/>
    <property type="match status" value="1"/>
</dbReference>
<evidence type="ECO:0000313" key="5">
    <source>
        <dbReference type="Proteomes" id="UP000194003"/>
    </source>
</evidence>
<dbReference type="GO" id="GO:0018169">
    <property type="term" value="F:ribosomal S6-glutamic acid ligase activity"/>
    <property type="evidence" value="ECO:0007669"/>
    <property type="project" value="TreeGrafter"/>
</dbReference>
<dbReference type="InterPro" id="IPR013653">
    <property type="entry name" value="GCN5-like_dom"/>
</dbReference>
<dbReference type="GO" id="GO:0016747">
    <property type="term" value="F:acyltransferase activity, transferring groups other than amino-acyl groups"/>
    <property type="evidence" value="ECO:0007669"/>
    <property type="project" value="InterPro"/>
</dbReference>
<evidence type="ECO:0000259" key="3">
    <source>
        <dbReference type="PROSITE" id="PS51186"/>
    </source>
</evidence>
<dbReference type="EMBL" id="LVJN01000020">
    <property type="protein sequence ID" value="OSM02262.1"/>
    <property type="molecule type" value="Genomic_DNA"/>
</dbReference>
<dbReference type="OrthoDB" id="9797456at2"/>
<dbReference type="Gene3D" id="3.40.630.30">
    <property type="match status" value="1"/>
</dbReference>
<dbReference type="Pfam" id="PF08445">
    <property type="entry name" value="FR47"/>
    <property type="match status" value="1"/>
</dbReference>
<keyword evidence="4" id="KW-0808">Transferase</keyword>
<evidence type="ECO:0000313" key="4">
    <source>
        <dbReference type="EMBL" id="OSM02262.1"/>
    </source>
</evidence>
<dbReference type="PROSITE" id="PS51186">
    <property type="entry name" value="GNAT"/>
    <property type="match status" value="1"/>
</dbReference>
<dbReference type="GO" id="GO:0046872">
    <property type="term" value="F:metal ion binding"/>
    <property type="evidence" value="ECO:0007669"/>
    <property type="project" value="InterPro"/>
</dbReference>
<dbReference type="AlphaFoldDB" id="A0A1Y2K2R4"/>
<dbReference type="InterPro" id="IPR017534">
    <property type="entry name" value="GNAT-acetyltransferase"/>
</dbReference>
<dbReference type="InterPro" id="IPR004218">
    <property type="entry name" value="GSHS_ATP-bd"/>
</dbReference>
<dbReference type="InterPro" id="IPR000182">
    <property type="entry name" value="GNAT_dom"/>
</dbReference>
<keyword evidence="5" id="KW-1185">Reference proteome</keyword>
<evidence type="ECO:0000259" key="2">
    <source>
        <dbReference type="PROSITE" id="PS50975"/>
    </source>
</evidence>
<dbReference type="GO" id="GO:0005737">
    <property type="term" value="C:cytoplasm"/>
    <property type="evidence" value="ECO:0007669"/>
    <property type="project" value="TreeGrafter"/>
</dbReference>
<dbReference type="PANTHER" id="PTHR21621:SF0">
    <property type="entry name" value="BETA-CITRYLGLUTAMATE SYNTHASE B-RELATED"/>
    <property type="match status" value="1"/>
</dbReference>
<dbReference type="Gene3D" id="3.30.470.20">
    <property type="entry name" value="ATP-grasp fold, B domain"/>
    <property type="match status" value="2"/>
</dbReference>
<dbReference type="GO" id="GO:0005524">
    <property type="term" value="F:ATP binding"/>
    <property type="evidence" value="ECO:0007669"/>
    <property type="project" value="UniProtKB-UniRule"/>
</dbReference>
<dbReference type="SUPFAM" id="SSF55729">
    <property type="entry name" value="Acyl-CoA N-acyltransferases (Nat)"/>
    <property type="match status" value="1"/>
</dbReference>
<dbReference type="GO" id="GO:0004363">
    <property type="term" value="F:glutathione synthase activity"/>
    <property type="evidence" value="ECO:0007669"/>
    <property type="project" value="InterPro"/>
</dbReference>
<feature type="domain" description="ATP-grasp" evidence="2">
    <location>
        <begin position="333"/>
        <end position="576"/>
    </location>
</feature>
<name>A0A1Y2K2R4_9PROT</name>
<comment type="caution">
    <text evidence="4">The sequence shown here is derived from an EMBL/GenBank/DDBJ whole genome shotgun (WGS) entry which is preliminary data.</text>
</comment>
<dbReference type="InterPro" id="IPR016181">
    <property type="entry name" value="Acyl_CoA_acyltransferase"/>
</dbReference>
<feature type="domain" description="N-acetyltransferase" evidence="3">
    <location>
        <begin position="115"/>
        <end position="264"/>
    </location>
</feature>
<dbReference type="Proteomes" id="UP000194003">
    <property type="component" value="Unassembled WGS sequence"/>
</dbReference>
<accession>A0A1Y2K2R4</accession>
<dbReference type="RefSeq" id="WP_085444745.1">
    <property type="nucleotide sequence ID" value="NZ_LVJN01000020.1"/>
</dbReference>
<sequence>MSEPKNEQDLVIQTEMTSLKSWGDPLDADASVMKPNAFMDCGWGKLVFGQTFTRHDALADSMRSEDPGERHIALYLRNPHVALSKFPQELFLDPSHTFRLPLESFDTSASHPHNLAVRPVRAREMKAVRDLYIARHMVPPRLGFTPSENPVESPLYLVAEDLISHRIVGVVVGVDHRHAFNDPDNGSSLWALCVDLKTSIRGVGEALTRRLAEHFRRTGRAFMDLSVLHDNIAAIKLYQKLGFRQIPVYCLKNRNPINEPLFTGPDPAANLSIYSRIIIDEARRRGIAVEVVDAHKELFTLHWGGREVLCRESLTELTSSLAMTVSDDKALTQRLLRQTGLRVPTQIECGDDGANHQFLAQHQRVVVKPARGEQGRGISVDVRETAELDDAIERARAECDQVILEPYIPGKDLRIIVINYEVVAAAVRTPPTIRGDGYSSIVDLIEAQSRRRASATAGESRIPIDGETERCVMQAGFQMDSIPPSGQELTVRKTANLHTGGEIHDVTPQLHPVLADAAVRAAMTLRMPVVGLDFLVPDPAESEYVIIEANERPGLANHEPQPTAERFIDLLFPQTKAQPMEPRHAP</sequence>
<dbReference type="PANTHER" id="PTHR21621">
    <property type="entry name" value="RIBOSOMAL PROTEIN S6 MODIFICATION PROTEIN"/>
    <property type="match status" value="1"/>
</dbReference>
<evidence type="ECO:0000256" key="1">
    <source>
        <dbReference type="PROSITE-ProRule" id="PRU00409"/>
    </source>
</evidence>
<dbReference type="Pfam" id="PF02955">
    <property type="entry name" value="GSH-S_ATP"/>
    <property type="match status" value="1"/>
</dbReference>
<proteinExistence type="predicted"/>
<dbReference type="InterPro" id="IPR011761">
    <property type="entry name" value="ATP-grasp"/>
</dbReference>
<dbReference type="NCBIfam" id="TIGR03103">
    <property type="entry name" value="trio_acet_GNAT"/>
    <property type="match status" value="1"/>
</dbReference>
<organism evidence="4 5">
    <name type="scientific">Magnetofaba australis IT-1</name>
    <dbReference type="NCBI Taxonomy" id="1434232"/>
    <lineage>
        <taxon>Bacteria</taxon>
        <taxon>Pseudomonadati</taxon>
        <taxon>Pseudomonadota</taxon>
        <taxon>Magnetococcia</taxon>
        <taxon>Magnetococcales</taxon>
        <taxon>Magnetococcaceae</taxon>
        <taxon>Magnetofaba</taxon>
    </lineage>
</organism>
<keyword evidence="1" id="KW-0547">Nucleotide-binding</keyword>
<dbReference type="GO" id="GO:0009432">
    <property type="term" value="P:SOS response"/>
    <property type="evidence" value="ECO:0007669"/>
    <property type="project" value="TreeGrafter"/>
</dbReference>
<keyword evidence="1" id="KW-0067">ATP-binding</keyword>